<dbReference type="Proteomes" id="UP000515135">
    <property type="component" value="Unplaced"/>
</dbReference>
<name>A0A6P4YTD5_BRABE</name>
<dbReference type="GO" id="GO:0016301">
    <property type="term" value="F:kinase activity"/>
    <property type="evidence" value="ECO:0007669"/>
    <property type="project" value="UniProtKB-KW"/>
</dbReference>
<dbReference type="GeneID" id="109476246"/>
<accession>A0A6P4YTD5</accession>
<keyword evidence="3" id="KW-0418">Kinase</keyword>
<reference evidence="3" key="1">
    <citation type="submission" date="2025-08" db="UniProtKB">
        <authorList>
            <consortium name="RefSeq"/>
        </authorList>
    </citation>
    <scope>IDENTIFICATION</scope>
    <source>
        <tissue evidence="3">Gonad</tissue>
    </source>
</reference>
<dbReference type="RefSeq" id="XP_019632690.1">
    <property type="nucleotide sequence ID" value="XM_019777131.1"/>
</dbReference>
<dbReference type="KEGG" id="bbel:109476246"/>
<dbReference type="AlphaFoldDB" id="A0A6P4YTD5"/>
<organism evidence="2 3">
    <name type="scientific">Branchiostoma belcheri</name>
    <name type="common">Amphioxus</name>
    <dbReference type="NCBI Taxonomy" id="7741"/>
    <lineage>
        <taxon>Eukaryota</taxon>
        <taxon>Metazoa</taxon>
        <taxon>Chordata</taxon>
        <taxon>Cephalochordata</taxon>
        <taxon>Leptocardii</taxon>
        <taxon>Amphioxiformes</taxon>
        <taxon>Branchiostomatidae</taxon>
        <taxon>Branchiostoma</taxon>
    </lineage>
</organism>
<gene>
    <name evidence="3" type="primary">LOC109476246</name>
</gene>
<keyword evidence="3" id="KW-0808">Transferase</keyword>
<dbReference type="OrthoDB" id="10588178at2759"/>
<evidence type="ECO:0000313" key="2">
    <source>
        <dbReference type="Proteomes" id="UP000515135"/>
    </source>
</evidence>
<sequence>MTSEWSVVYEKIKFGTRLYYYSYKHIYNLYRSKYNHRIHSQLASNIIIENNHQRAVYNSQDNKKRYYNKSNNRTGKFSSNINTIDNSTIFTPSGSVNAIDNLQSSDSHDHKFNLVHHKPFCTFPIFLVSSDHYNAKNYRYNSRATVFTTYFNGDDSRACSINPSEHHSIAGYNDNGYNHKTIDYNRKNHGCIHSETDNDVQADNNVADNDTKYNNQTNNDYRGYDYEKDNNTSHYNSSDDNHPKRNDEGFDYVEANVKKRVTNQLQRYISDSVAWQRLVF</sequence>
<feature type="compositionally biased region" description="Basic and acidic residues" evidence="1">
    <location>
        <begin position="222"/>
        <end position="248"/>
    </location>
</feature>
<keyword evidence="2" id="KW-1185">Reference proteome</keyword>
<protein>
    <submittedName>
        <fullName evidence="3">Probable serine/threonine-protein kinase DDB_G0283337</fullName>
    </submittedName>
</protein>
<proteinExistence type="predicted"/>
<feature type="region of interest" description="Disordered" evidence="1">
    <location>
        <begin position="195"/>
        <end position="248"/>
    </location>
</feature>
<evidence type="ECO:0000256" key="1">
    <source>
        <dbReference type="SAM" id="MobiDB-lite"/>
    </source>
</evidence>
<evidence type="ECO:0000313" key="3">
    <source>
        <dbReference type="RefSeq" id="XP_019632690.1"/>
    </source>
</evidence>
<feature type="compositionally biased region" description="Low complexity" evidence="1">
    <location>
        <begin position="199"/>
        <end position="208"/>
    </location>
</feature>